<feature type="domain" description="SUF system FeS cluster assembly SufBD N-terminal" evidence="3">
    <location>
        <begin position="13"/>
        <end position="183"/>
    </location>
</feature>
<evidence type="ECO:0000313" key="5">
    <source>
        <dbReference type="Proteomes" id="UP000319040"/>
    </source>
</evidence>
<evidence type="ECO:0000259" key="2">
    <source>
        <dbReference type="Pfam" id="PF01458"/>
    </source>
</evidence>
<dbReference type="PANTHER" id="PTHR43575:SF1">
    <property type="entry name" value="PROTEIN ABCI7, CHLOROPLASTIC"/>
    <property type="match status" value="1"/>
</dbReference>
<dbReference type="EMBL" id="FXTB01000002">
    <property type="protein sequence ID" value="SMO53461.1"/>
    <property type="molecule type" value="Genomic_DNA"/>
</dbReference>
<proteinExistence type="inferred from homology"/>
<dbReference type="InterPro" id="IPR011542">
    <property type="entry name" value="SUF_FeS_clus_asmbl_SufD"/>
</dbReference>
<dbReference type="Pfam" id="PF01458">
    <property type="entry name" value="SUFBD_core"/>
    <property type="match status" value="1"/>
</dbReference>
<protein>
    <submittedName>
        <fullName evidence="4">Fe-S cluster assembly protein SufD</fullName>
    </submittedName>
</protein>
<organism evidence="4 5">
    <name type="scientific">Saccharicrinis carchari</name>
    <dbReference type="NCBI Taxonomy" id="1168039"/>
    <lineage>
        <taxon>Bacteria</taxon>
        <taxon>Pseudomonadati</taxon>
        <taxon>Bacteroidota</taxon>
        <taxon>Bacteroidia</taxon>
        <taxon>Marinilabiliales</taxon>
        <taxon>Marinilabiliaceae</taxon>
        <taxon>Saccharicrinis</taxon>
    </lineage>
</organism>
<dbReference type="NCBIfam" id="TIGR01981">
    <property type="entry name" value="sufD"/>
    <property type="match status" value="1"/>
</dbReference>
<comment type="similarity">
    <text evidence="1">Belongs to the iron-sulfur cluster assembly SufBD family.</text>
</comment>
<dbReference type="InterPro" id="IPR000825">
    <property type="entry name" value="SUF_FeS_clus_asmbl_SufBD_core"/>
</dbReference>
<feature type="domain" description="SUF system FeS cluster assembly SufBD core" evidence="2">
    <location>
        <begin position="190"/>
        <end position="419"/>
    </location>
</feature>
<accession>A0A521C3R2</accession>
<evidence type="ECO:0000256" key="1">
    <source>
        <dbReference type="ARBA" id="ARBA00043967"/>
    </source>
</evidence>
<dbReference type="Pfam" id="PF19295">
    <property type="entry name" value="SufBD_N"/>
    <property type="match status" value="1"/>
</dbReference>
<gene>
    <name evidence="4" type="ORF">SAMN06265379_102332</name>
</gene>
<dbReference type="InterPro" id="IPR055346">
    <property type="entry name" value="Fe-S_cluster_assembly_SufBD"/>
</dbReference>
<evidence type="ECO:0000313" key="4">
    <source>
        <dbReference type="EMBL" id="SMO53461.1"/>
    </source>
</evidence>
<evidence type="ECO:0000259" key="3">
    <source>
        <dbReference type="Pfam" id="PF19295"/>
    </source>
</evidence>
<dbReference type="InterPro" id="IPR037284">
    <property type="entry name" value="SUF_FeS_clus_asmbl_SufBD_sf"/>
</dbReference>
<dbReference type="AlphaFoldDB" id="A0A521C3R2"/>
<reference evidence="4 5" key="1">
    <citation type="submission" date="2017-05" db="EMBL/GenBank/DDBJ databases">
        <authorList>
            <person name="Varghese N."/>
            <person name="Submissions S."/>
        </authorList>
    </citation>
    <scope>NUCLEOTIDE SEQUENCE [LARGE SCALE GENOMIC DNA]</scope>
    <source>
        <strain evidence="4 5">DSM 27040</strain>
    </source>
</reference>
<name>A0A521C3R2_SACCC</name>
<dbReference type="InterPro" id="IPR045595">
    <property type="entry name" value="SufBD_N"/>
</dbReference>
<dbReference type="Proteomes" id="UP000319040">
    <property type="component" value="Unassembled WGS sequence"/>
</dbReference>
<sequence length="468" mass="53328">MSMVGTDIKSDTKSEVKYTTLFSDNREVLDSQVSDTIASQRDESIHLFQKQGIPTKKVENYKYTNMLPLFDDNYTFDFEHIVFKQDLSQIFRCDIHDLEATTVYLVNGWYYRQNQLPTMLPEGVLMGSLAEYSKSHPEIFEAHYNQYAKNEEDSLVALNTSFAQDGFFIYIPKGTVIEKPIQIVNIMHSDADLMAFPRNLVILEENAQAKILMCEHTAADYKYLLSGVTEVFVDKNAVFDIYNIQNQHNLTTNISSIFIKQKQHSSVLTHNLTLHTGVTRNNIHVHMDDEHCEAYVYGLYISDKNQHVDNFSYIDHAKPNCYSEELFKGVLDDSASAAFAGKIMVRPDAQKTNAFQRNDNLLLTDTAKMNTKPMLEIYADDVKCSHGATVGQLDNNALFYLRSRGIGSEEARILLMYAFAYEALEKVRVVAVRDQIKNLVEAVFRGELNKCDSCVLCDKEAEPGYSCI</sequence>
<keyword evidence="5" id="KW-1185">Reference proteome</keyword>
<dbReference type="PANTHER" id="PTHR43575">
    <property type="entry name" value="PROTEIN ABCI7, CHLOROPLASTIC"/>
    <property type="match status" value="1"/>
</dbReference>
<dbReference type="SUPFAM" id="SSF101960">
    <property type="entry name" value="Stabilizer of iron transporter SufD"/>
    <property type="match status" value="1"/>
</dbReference>
<dbReference type="GO" id="GO:0016226">
    <property type="term" value="P:iron-sulfur cluster assembly"/>
    <property type="evidence" value="ECO:0007669"/>
    <property type="project" value="InterPro"/>
</dbReference>